<feature type="disulfide bond" evidence="3">
    <location>
        <begin position="83"/>
        <end position="98"/>
    </location>
</feature>
<dbReference type="PROSITE" id="PS51448">
    <property type="entry name" value="P_TREFOIL_2"/>
    <property type="match status" value="1"/>
</dbReference>
<feature type="domain" description="P-type" evidence="6">
    <location>
        <begin position="71"/>
        <end position="111"/>
    </location>
</feature>
<keyword evidence="4" id="KW-0326">Glycosidase</keyword>
<dbReference type="GO" id="GO:0005975">
    <property type="term" value="P:carbohydrate metabolic process"/>
    <property type="evidence" value="ECO:0007669"/>
    <property type="project" value="InterPro"/>
</dbReference>
<organism evidence="7 8">
    <name type="scientific">Ceutorhynchus assimilis</name>
    <name type="common">cabbage seed weevil</name>
    <dbReference type="NCBI Taxonomy" id="467358"/>
    <lineage>
        <taxon>Eukaryota</taxon>
        <taxon>Metazoa</taxon>
        <taxon>Ecdysozoa</taxon>
        <taxon>Arthropoda</taxon>
        <taxon>Hexapoda</taxon>
        <taxon>Insecta</taxon>
        <taxon>Pterygota</taxon>
        <taxon>Neoptera</taxon>
        <taxon>Endopterygota</taxon>
        <taxon>Coleoptera</taxon>
        <taxon>Polyphaga</taxon>
        <taxon>Cucujiformia</taxon>
        <taxon>Curculionidae</taxon>
        <taxon>Ceutorhynchinae</taxon>
        <taxon>Ceutorhynchus</taxon>
    </lineage>
</organism>
<dbReference type="AlphaFoldDB" id="A0A9N9MXY4"/>
<comment type="caution">
    <text evidence="3">Lacks conserved residue(s) required for the propagation of feature annotation.</text>
</comment>
<dbReference type="CDD" id="cd00111">
    <property type="entry name" value="Trefoil"/>
    <property type="match status" value="1"/>
</dbReference>
<sequence length="848" mass="96714">MTSFIEKELEDFVDPDEEPHFVRKTTWKTIICTKLARGLIIVLFLAIVVPTLAYLFVISRNVPSVDEQEDYYCLIREEYRVPCGKIGITSYECEKINCCFDTTTGKCHHFLPSKYFYRPDPGSDSYQTSQASSPVGSKALQNLKLTIQNKTSNRLSLIIHEPSEIVKPISTSDPNYSITQASKKLIVEVFDKDGDAIFTSAKGALIASEKYWEWSFQLSNDTLFGLDRNLIKLNADQNLTKVIYKNRDDHSTLPVFWAYQNGKFHGAVIKHDGPLEIEVLSSYTVILRSLLGKKIEVELSLGPTPADLYRDQTVDDIVVPPLWFLGTHNCRKGESTTLSDLLKIYSANNSSNLDTDCIHENLFVTLQNKTQSQDDVDLLKTYVVDMFANGKKFMFCLPPQILIHENNELYIKAKELGILYKNENGSIYEGSYLNQPVVYPDYSANSSEYMETLIKWIDTHLGMDYISGFILNDNWPEDESFIKVPSSSFPYYTQEINNQMLYTLPWYLKGHNQVAHYESHNLYGQYQDDALSRVLPASQSLIIASTKTYGNTEPVISDNFDTSWENFKLYLNRILFGSITGNQMVGLPICGDTDNYNKTLHQVLCLRWYIAAASMPYFRVISGDVFRDPANLNSQYATQAVEASIKRRALLQDYFYTIMNKNEPLVRPMYYDYFNNTETFSLERQYTIGKDLMVAHPLSSGRIVLQVYLPPERGVWYEFWGGTIFKPLQKNRYYMDIETFETDWTMLVAQGTIVALTTSTDIQLYIALDCSMESNCTASGDLLKDGNNFTFLATNSSVTIKNIPASCGYFVTFLKVYNYTDSSLYSKNAELCKEGHGDSLAINYSEDT</sequence>
<dbReference type="Gene3D" id="2.60.40.1180">
    <property type="entry name" value="Golgi alpha-mannosidase II"/>
    <property type="match status" value="1"/>
</dbReference>
<dbReference type="Proteomes" id="UP001152799">
    <property type="component" value="Chromosome 8"/>
</dbReference>
<dbReference type="Gene3D" id="3.20.20.80">
    <property type="entry name" value="Glycosidases"/>
    <property type="match status" value="1"/>
</dbReference>
<evidence type="ECO:0000256" key="1">
    <source>
        <dbReference type="ARBA" id="ARBA00007806"/>
    </source>
</evidence>
<dbReference type="GO" id="GO:0006491">
    <property type="term" value="P:N-glycan processing"/>
    <property type="evidence" value="ECO:0007669"/>
    <property type="project" value="TreeGrafter"/>
</dbReference>
<gene>
    <name evidence="7" type="ORF">CEUTPL_LOCUS12957</name>
</gene>
<evidence type="ECO:0000313" key="7">
    <source>
        <dbReference type="EMBL" id="CAG9772551.1"/>
    </source>
</evidence>
<dbReference type="Pfam" id="PF21365">
    <property type="entry name" value="Glyco_hydro_31_3rd"/>
    <property type="match status" value="1"/>
</dbReference>
<dbReference type="InterPro" id="IPR013780">
    <property type="entry name" value="Glyco_hydro_b"/>
</dbReference>
<dbReference type="GO" id="GO:0090599">
    <property type="term" value="F:alpha-glucosidase activity"/>
    <property type="evidence" value="ECO:0007669"/>
    <property type="project" value="TreeGrafter"/>
</dbReference>
<evidence type="ECO:0000256" key="3">
    <source>
        <dbReference type="PROSITE-ProRule" id="PRU00779"/>
    </source>
</evidence>
<keyword evidence="2 3" id="KW-1015">Disulfide bond</keyword>
<dbReference type="Pfam" id="PF00088">
    <property type="entry name" value="Trefoil"/>
    <property type="match status" value="1"/>
</dbReference>
<evidence type="ECO:0000256" key="2">
    <source>
        <dbReference type="ARBA" id="ARBA00023157"/>
    </source>
</evidence>
<keyword evidence="5" id="KW-1133">Transmembrane helix</keyword>
<evidence type="ECO:0000313" key="8">
    <source>
        <dbReference type="Proteomes" id="UP001152799"/>
    </source>
</evidence>
<dbReference type="SMART" id="SM00018">
    <property type="entry name" value="PD"/>
    <property type="match status" value="1"/>
</dbReference>
<name>A0A9N9MXY4_9CUCU</name>
<dbReference type="InterPro" id="IPR044913">
    <property type="entry name" value="P_trefoil_dom_sf"/>
</dbReference>
<dbReference type="Pfam" id="PF01055">
    <property type="entry name" value="Glyco_hydro_31_2nd"/>
    <property type="match status" value="1"/>
</dbReference>
<keyword evidence="8" id="KW-1185">Reference proteome</keyword>
<dbReference type="PANTHER" id="PTHR22762:SF167">
    <property type="entry name" value="LYSOSOMAL ALPHA-GLUCOSIDASE-LIKE PROTEIN"/>
    <property type="match status" value="1"/>
</dbReference>
<evidence type="ECO:0000256" key="5">
    <source>
        <dbReference type="SAM" id="Phobius"/>
    </source>
</evidence>
<dbReference type="SUPFAM" id="SSF51445">
    <property type="entry name" value="(Trans)glycosidases"/>
    <property type="match status" value="1"/>
</dbReference>
<dbReference type="EMBL" id="OU892284">
    <property type="protein sequence ID" value="CAG9772551.1"/>
    <property type="molecule type" value="Genomic_DNA"/>
</dbReference>
<keyword evidence="5" id="KW-0812">Transmembrane</keyword>
<evidence type="ECO:0000259" key="6">
    <source>
        <dbReference type="PROSITE" id="PS51448"/>
    </source>
</evidence>
<dbReference type="InterPro" id="IPR000519">
    <property type="entry name" value="P_trefoil_dom"/>
</dbReference>
<dbReference type="PANTHER" id="PTHR22762">
    <property type="entry name" value="ALPHA-GLUCOSIDASE"/>
    <property type="match status" value="1"/>
</dbReference>
<dbReference type="Gene3D" id="4.10.110.10">
    <property type="entry name" value="Spasmolytic Protein, domain 1"/>
    <property type="match status" value="1"/>
</dbReference>
<keyword evidence="5" id="KW-0472">Membrane</keyword>
<comment type="similarity">
    <text evidence="1 4">Belongs to the glycosyl hydrolase 31 family.</text>
</comment>
<reference evidence="7" key="1">
    <citation type="submission" date="2022-01" db="EMBL/GenBank/DDBJ databases">
        <authorList>
            <person name="King R."/>
        </authorList>
    </citation>
    <scope>NUCLEOTIDE SEQUENCE</scope>
</reference>
<feature type="transmembrane region" description="Helical" evidence="5">
    <location>
        <begin position="38"/>
        <end position="57"/>
    </location>
</feature>
<dbReference type="OrthoDB" id="5839090at2759"/>
<proteinExistence type="inferred from homology"/>
<evidence type="ECO:0000256" key="4">
    <source>
        <dbReference type="RuleBase" id="RU361185"/>
    </source>
</evidence>
<protein>
    <recommendedName>
        <fullName evidence="6">P-type domain-containing protein</fullName>
    </recommendedName>
</protein>
<feature type="disulfide bond" evidence="3">
    <location>
        <begin position="73"/>
        <end position="99"/>
    </location>
</feature>
<dbReference type="SUPFAM" id="SSF57492">
    <property type="entry name" value="Trefoil"/>
    <property type="match status" value="1"/>
</dbReference>
<dbReference type="InterPro" id="IPR048395">
    <property type="entry name" value="Glyco_hydro_31_C"/>
</dbReference>
<keyword evidence="4" id="KW-0378">Hydrolase</keyword>
<dbReference type="SUPFAM" id="SSF51011">
    <property type="entry name" value="Glycosyl hydrolase domain"/>
    <property type="match status" value="1"/>
</dbReference>
<accession>A0A9N9MXY4</accession>
<dbReference type="Gene3D" id="2.60.40.1760">
    <property type="entry name" value="glycosyl hydrolase (family 31)"/>
    <property type="match status" value="1"/>
</dbReference>
<dbReference type="InterPro" id="IPR017853">
    <property type="entry name" value="GH"/>
</dbReference>
<dbReference type="InterPro" id="IPR000322">
    <property type="entry name" value="Glyco_hydro_31_TIM"/>
</dbReference>